<keyword evidence="1" id="KW-0472">Membrane</keyword>
<dbReference type="Proteomes" id="UP001242342">
    <property type="component" value="Unassembled WGS sequence"/>
</dbReference>
<organism evidence="2 3">
    <name type="scientific">Tenacibaculum discolor</name>
    <dbReference type="NCBI Taxonomy" id="361581"/>
    <lineage>
        <taxon>Bacteria</taxon>
        <taxon>Pseudomonadati</taxon>
        <taxon>Bacteroidota</taxon>
        <taxon>Flavobacteriia</taxon>
        <taxon>Flavobacteriales</taxon>
        <taxon>Flavobacteriaceae</taxon>
        <taxon>Tenacibaculum</taxon>
    </lineage>
</organism>
<gene>
    <name evidence="2" type="ORF">Q8W23_14130</name>
</gene>
<name>A0ABT9F7J3_9FLAO</name>
<comment type="caution">
    <text evidence="2">The sequence shown here is derived from an EMBL/GenBank/DDBJ whole genome shotgun (WGS) entry which is preliminary data.</text>
</comment>
<proteinExistence type="predicted"/>
<sequence length="117" mass="13088">MRMPLLDFLANGDLKFMIILYTFLSIALIYFFKKLKQKETQEKYNLKLKKLVSWSLLISAFSLLLGVLHSFYFISKSGGIASNLLFGGLANTLITPTLGVVIAIIINGLATPLIFKK</sequence>
<reference evidence="2 3" key="1">
    <citation type="submission" date="2023-07" db="EMBL/GenBank/DDBJ databases">
        <title>Genome content predicts the carbon catabolic preferences of heterotrophic bacteria.</title>
        <authorList>
            <person name="Gralka M."/>
        </authorList>
    </citation>
    <scope>NUCLEOTIDE SEQUENCE [LARGE SCALE GENOMIC DNA]</scope>
    <source>
        <strain evidence="2 3">4G03</strain>
    </source>
</reference>
<evidence type="ECO:0000313" key="3">
    <source>
        <dbReference type="Proteomes" id="UP001242342"/>
    </source>
</evidence>
<evidence type="ECO:0008006" key="4">
    <source>
        <dbReference type="Google" id="ProtNLM"/>
    </source>
</evidence>
<feature type="transmembrane region" description="Helical" evidence="1">
    <location>
        <begin position="52"/>
        <end position="74"/>
    </location>
</feature>
<feature type="transmembrane region" description="Helical" evidence="1">
    <location>
        <begin position="94"/>
        <end position="115"/>
    </location>
</feature>
<evidence type="ECO:0000313" key="2">
    <source>
        <dbReference type="EMBL" id="MDP2542614.1"/>
    </source>
</evidence>
<dbReference type="EMBL" id="JAUYVU010000012">
    <property type="protein sequence ID" value="MDP2542614.1"/>
    <property type="molecule type" value="Genomic_DNA"/>
</dbReference>
<keyword evidence="1" id="KW-0812">Transmembrane</keyword>
<dbReference type="RefSeq" id="WP_141554043.1">
    <property type="nucleotide sequence ID" value="NZ_JAUYVU010000012.1"/>
</dbReference>
<feature type="transmembrane region" description="Helical" evidence="1">
    <location>
        <begin position="14"/>
        <end position="32"/>
    </location>
</feature>
<evidence type="ECO:0000256" key="1">
    <source>
        <dbReference type="SAM" id="Phobius"/>
    </source>
</evidence>
<protein>
    <recommendedName>
        <fullName evidence="4">MotA/TolQ/ExbB proton channel family protein</fullName>
    </recommendedName>
</protein>
<keyword evidence="1" id="KW-1133">Transmembrane helix</keyword>
<keyword evidence="3" id="KW-1185">Reference proteome</keyword>
<accession>A0ABT9F7J3</accession>